<dbReference type="GO" id="GO:0003677">
    <property type="term" value="F:DNA binding"/>
    <property type="evidence" value="ECO:0007669"/>
    <property type="project" value="UniProtKB-KW"/>
</dbReference>
<dbReference type="RefSeq" id="WP_070978034.1">
    <property type="nucleotide sequence ID" value="NZ_CP043420.1"/>
</dbReference>
<protein>
    <submittedName>
        <fullName evidence="4">Uncharacterized protein</fullName>
    </submittedName>
</protein>
<dbReference type="SUPFAM" id="SSF51306">
    <property type="entry name" value="LexA/Signal peptidase"/>
    <property type="match status" value="1"/>
</dbReference>
<dbReference type="InterPro" id="IPR010982">
    <property type="entry name" value="Lambda_DNA-bd_dom_sf"/>
</dbReference>
<dbReference type="OrthoDB" id="9791537at2"/>
<keyword evidence="2" id="KW-0238">DNA-binding</keyword>
<gene>
    <name evidence="4" type="ORF">FY550_14725</name>
</gene>
<dbReference type="GO" id="GO:0045892">
    <property type="term" value="P:negative regulation of DNA-templated transcription"/>
    <property type="evidence" value="ECO:0007669"/>
    <property type="project" value="InterPro"/>
</dbReference>
<dbReference type="InterPro" id="IPR039418">
    <property type="entry name" value="LexA-like"/>
</dbReference>
<dbReference type="CDD" id="cd06529">
    <property type="entry name" value="S24_LexA-like"/>
    <property type="match status" value="1"/>
</dbReference>
<reference evidence="4 5" key="1">
    <citation type="submission" date="2019-08" db="EMBL/GenBank/DDBJ databases">
        <title>Complete genome sequence of Kushneria sp. YCWA18, a halophilic phosphate-solubilizing bacterium isolated from Daqiao saltern in China.</title>
        <authorList>
            <person name="Du G.-X."/>
            <person name="Qu L.-Y."/>
        </authorList>
    </citation>
    <scope>NUCLEOTIDE SEQUENCE [LARGE SCALE GENOMIC DNA]</scope>
    <source>
        <strain evidence="4 5">YCWA18</strain>
    </source>
</reference>
<dbReference type="InterPro" id="IPR015927">
    <property type="entry name" value="Peptidase_S24_S26A/B/C"/>
</dbReference>
<dbReference type="KEGG" id="kuy:FY550_14725"/>
<dbReference type="Proteomes" id="UP000322553">
    <property type="component" value="Chromosome"/>
</dbReference>
<evidence type="ECO:0000256" key="2">
    <source>
        <dbReference type="ARBA" id="ARBA00023125"/>
    </source>
</evidence>
<dbReference type="InterPro" id="IPR010744">
    <property type="entry name" value="Phage_CI_N"/>
</dbReference>
<keyword evidence="5" id="KW-1185">Reference proteome</keyword>
<dbReference type="AlphaFoldDB" id="A0A1S1NQQ4"/>
<dbReference type="Pfam" id="PF00717">
    <property type="entry name" value="Peptidase_S24"/>
    <property type="match status" value="1"/>
</dbReference>
<proteinExistence type="predicted"/>
<dbReference type="EMBL" id="CP043420">
    <property type="protein sequence ID" value="QEL12268.1"/>
    <property type="molecule type" value="Genomic_DNA"/>
</dbReference>
<keyword evidence="3" id="KW-0804">Transcription</keyword>
<evidence type="ECO:0000256" key="3">
    <source>
        <dbReference type="ARBA" id="ARBA00023163"/>
    </source>
</evidence>
<evidence type="ECO:0000313" key="5">
    <source>
        <dbReference type="Proteomes" id="UP000322553"/>
    </source>
</evidence>
<dbReference type="PANTHER" id="PTHR40661:SF3">
    <property type="entry name" value="FELS-1 PROPHAGE TRANSCRIPTIONAL REGULATOR"/>
    <property type="match status" value="1"/>
</dbReference>
<evidence type="ECO:0000313" key="4">
    <source>
        <dbReference type="EMBL" id="QEL12268.1"/>
    </source>
</evidence>
<sequence>MTMSPARDSESLAMTSAIMGRMKQLLNVSSDYQLAQRFGKSTSAIHNWKKRGTVPIDECIELSVEYGASLDWLIMGKGSPPWEKPAIPAWSEPDNDQPSHFTLRDFVGVPLYDIEAAAGPGQLFDSEQVETFLSFRHDWILKEGLHLKDLVAVRVRGDSMDGTLKDGDTVLINRSIIRPDGVFLIRVGDELRIKRVQRLASGALRLSSDNDHYAPEIIAPEQLGNVQIIGHCYWHSGRVY</sequence>
<dbReference type="Gene3D" id="1.10.260.40">
    <property type="entry name" value="lambda repressor-like DNA-binding domains"/>
    <property type="match status" value="1"/>
</dbReference>
<dbReference type="STRING" id="657387.BH688_07500"/>
<dbReference type="InterPro" id="IPR036286">
    <property type="entry name" value="LexA/Signal_pep-like_sf"/>
</dbReference>
<name>A0A1S1NQQ4_9GAMM</name>
<accession>A0A1S1NQQ4</accession>
<dbReference type="Pfam" id="PF07022">
    <property type="entry name" value="Phage_CI_repr"/>
    <property type="match status" value="1"/>
</dbReference>
<dbReference type="Gene3D" id="2.10.109.10">
    <property type="entry name" value="Umud Fragment, subunit A"/>
    <property type="match status" value="1"/>
</dbReference>
<dbReference type="PANTHER" id="PTHR40661">
    <property type="match status" value="1"/>
</dbReference>
<evidence type="ECO:0000256" key="1">
    <source>
        <dbReference type="ARBA" id="ARBA00023015"/>
    </source>
</evidence>
<keyword evidence="1" id="KW-0805">Transcription regulation</keyword>
<organism evidence="4 5">
    <name type="scientific">Kushneria phosphatilytica</name>
    <dbReference type="NCBI Taxonomy" id="657387"/>
    <lineage>
        <taxon>Bacteria</taxon>
        <taxon>Pseudomonadati</taxon>
        <taxon>Pseudomonadota</taxon>
        <taxon>Gammaproteobacteria</taxon>
        <taxon>Oceanospirillales</taxon>
        <taxon>Halomonadaceae</taxon>
        <taxon>Kushneria</taxon>
    </lineage>
</organism>